<evidence type="ECO:0000256" key="2">
    <source>
        <dbReference type="SAM" id="Coils"/>
    </source>
</evidence>
<dbReference type="OrthoDB" id="9815217at2"/>
<dbReference type="Proteomes" id="UP000184164">
    <property type="component" value="Unassembled WGS sequence"/>
</dbReference>
<dbReference type="AlphaFoldDB" id="A0A1M4YUP1"/>
<evidence type="ECO:0000259" key="4">
    <source>
        <dbReference type="PROSITE" id="PS51123"/>
    </source>
</evidence>
<evidence type="ECO:0000313" key="5">
    <source>
        <dbReference type="EMBL" id="SHF09481.1"/>
    </source>
</evidence>
<accession>A0A1M4YUP1</accession>
<organism evidence="5 6">
    <name type="scientific">Mariniphaga anaerophila</name>
    <dbReference type="NCBI Taxonomy" id="1484053"/>
    <lineage>
        <taxon>Bacteria</taxon>
        <taxon>Pseudomonadati</taxon>
        <taxon>Bacteroidota</taxon>
        <taxon>Bacteroidia</taxon>
        <taxon>Marinilabiliales</taxon>
        <taxon>Prolixibacteraceae</taxon>
        <taxon>Mariniphaga</taxon>
    </lineage>
</organism>
<proteinExistence type="predicted"/>
<keyword evidence="2" id="KW-0175">Coiled coil</keyword>
<dbReference type="InterPro" id="IPR050330">
    <property type="entry name" value="Bact_OuterMem_StrucFunc"/>
</dbReference>
<dbReference type="Gene3D" id="3.30.1330.60">
    <property type="entry name" value="OmpA-like domain"/>
    <property type="match status" value="1"/>
</dbReference>
<protein>
    <submittedName>
        <fullName evidence="5">Chemotaxis protein MotB</fullName>
    </submittedName>
</protein>
<dbReference type="SUPFAM" id="SSF103088">
    <property type="entry name" value="OmpA-like"/>
    <property type="match status" value="1"/>
</dbReference>
<dbReference type="Pfam" id="PF00691">
    <property type="entry name" value="OmpA"/>
    <property type="match status" value="1"/>
</dbReference>
<keyword evidence="1" id="KW-0472">Membrane</keyword>
<feature type="signal peptide" evidence="3">
    <location>
        <begin position="1"/>
        <end position="22"/>
    </location>
</feature>
<keyword evidence="6" id="KW-1185">Reference proteome</keyword>
<dbReference type="PANTHER" id="PTHR30329">
    <property type="entry name" value="STATOR ELEMENT OF FLAGELLAR MOTOR COMPLEX"/>
    <property type="match status" value="1"/>
</dbReference>
<gene>
    <name evidence="5" type="ORF">SAMN05444274_103471</name>
</gene>
<feature type="domain" description="OmpA-like" evidence="4">
    <location>
        <begin position="187"/>
        <end position="310"/>
    </location>
</feature>
<keyword evidence="3" id="KW-0732">Signal</keyword>
<dbReference type="CDD" id="cd07185">
    <property type="entry name" value="OmpA_C-like"/>
    <property type="match status" value="1"/>
</dbReference>
<reference evidence="6" key="1">
    <citation type="submission" date="2016-11" db="EMBL/GenBank/DDBJ databases">
        <authorList>
            <person name="Varghese N."/>
            <person name="Submissions S."/>
        </authorList>
    </citation>
    <scope>NUCLEOTIDE SEQUENCE [LARGE SCALE GENOMIC DNA]</scope>
    <source>
        <strain evidence="6">DSM 26910</strain>
    </source>
</reference>
<evidence type="ECO:0000313" key="6">
    <source>
        <dbReference type="Proteomes" id="UP000184164"/>
    </source>
</evidence>
<dbReference type="RefSeq" id="WP_073000700.1">
    <property type="nucleotide sequence ID" value="NZ_FQUM01000003.1"/>
</dbReference>
<sequence length="320" mass="36315">MRTAHILIFTFATILFSSCVSMKQFSDVQDKLKNTAQENEVLKQSNLRLETANREMESVNKQLTERNKDLTAQLEDALYNLNAQKQKYAGLEIDMQNLNRQLDILKTGSSSEIEQLMDELQTARRNLNQREDRIREAEKELEERNAKLIELQDALAKKDEAVKDLKNKVMHALTGFTGNGLTVHEKNGKIYVSMDEKLLFKTGKWDVDPNGQKALSNLSQLLAENTDINIMVEGHTDNVPMRGSGDVKDNWDLSVMRATAVTKILTQNKQLKPDRIIAAGRSEYVPLATNESAEGKQMNRRTEIILSPKLDEVLEILEAN</sequence>
<dbReference type="EMBL" id="FQUM01000003">
    <property type="protein sequence ID" value="SHF09481.1"/>
    <property type="molecule type" value="Genomic_DNA"/>
</dbReference>
<dbReference type="PANTHER" id="PTHR30329:SF21">
    <property type="entry name" value="LIPOPROTEIN YIAD-RELATED"/>
    <property type="match status" value="1"/>
</dbReference>
<feature type="coiled-coil region" evidence="2">
    <location>
        <begin position="32"/>
        <end position="168"/>
    </location>
</feature>
<name>A0A1M4YUP1_9BACT</name>
<dbReference type="PROSITE" id="PS51123">
    <property type="entry name" value="OMPA_2"/>
    <property type="match status" value="1"/>
</dbReference>
<dbReference type="STRING" id="1484053.SAMN05444274_103471"/>
<feature type="chain" id="PRO_5013200283" evidence="3">
    <location>
        <begin position="23"/>
        <end position="320"/>
    </location>
</feature>
<dbReference type="InterPro" id="IPR036737">
    <property type="entry name" value="OmpA-like_sf"/>
</dbReference>
<dbReference type="InterPro" id="IPR006665">
    <property type="entry name" value="OmpA-like"/>
</dbReference>
<dbReference type="GO" id="GO:0016020">
    <property type="term" value="C:membrane"/>
    <property type="evidence" value="ECO:0007669"/>
    <property type="project" value="UniProtKB-UniRule"/>
</dbReference>
<evidence type="ECO:0000256" key="1">
    <source>
        <dbReference type="PROSITE-ProRule" id="PRU00473"/>
    </source>
</evidence>
<evidence type="ECO:0000256" key="3">
    <source>
        <dbReference type="SAM" id="SignalP"/>
    </source>
</evidence>
<dbReference type="PROSITE" id="PS51257">
    <property type="entry name" value="PROKAR_LIPOPROTEIN"/>
    <property type="match status" value="1"/>
</dbReference>